<proteinExistence type="inferred from homology"/>
<evidence type="ECO:0000256" key="1">
    <source>
        <dbReference type="ARBA" id="ARBA00004191"/>
    </source>
</evidence>
<protein>
    <submittedName>
        <fullName evidence="8">Similar to Cell wall mannoprotein CIS3 acc. no. B5VL27</fullName>
    </submittedName>
</protein>
<dbReference type="GO" id="GO:0009277">
    <property type="term" value="C:fungal-type cell wall"/>
    <property type="evidence" value="ECO:0007669"/>
    <property type="project" value="TreeGrafter"/>
</dbReference>
<feature type="domain" description="Cell wall mannoprotein PIR1-like C-terminal" evidence="7">
    <location>
        <begin position="115"/>
        <end position="188"/>
    </location>
</feature>
<dbReference type="Pfam" id="PF22799">
    <property type="entry name" value="PIR1-like_C"/>
    <property type="match status" value="1"/>
</dbReference>
<keyword evidence="3" id="KW-0964">Secreted</keyword>
<dbReference type="OrthoDB" id="5415592at2759"/>
<dbReference type="GO" id="GO:0031505">
    <property type="term" value="P:fungal-type cell wall organization"/>
    <property type="evidence" value="ECO:0007669"/>
    <property type="project" value="TreeGrafter"/>
</dbReference>
<reference evidence="8 9" key="1">
    <citation type="journal article" date="2013" name="PLoS Genet.">
        <title>The genome and development-dependent transcriptomes of Pyronema confluens: a window into fungal evolution.</title>
        <authorList>
            <person name="Traeger S."/>
            <person name="Altegoer F."/>
            <person name="Freitag M."/>
            <person name="Gabaldon T."/>
            <person name="Kempken F."/>
            <person name="Kumar A."/>
            <person name="Marcet-Houben M."/>
            <person name="Poggeler S."/>
            <person name="Stajich J.E."/>
            <person name="Nowrousian M."/>
        </authorList>
    </citation>
    <scope>NUCLEOTIDE SEQUENCE [LARGE SCALE GENOMIC DNA]</scope>
    <source>
        <strain evidence="9">CBS 100304</strain>
        <tissue evidence="8">Vegetative mycelium</tissue>
    </source>
</reference>
<dbReference type="PANTHER" id="PTHR47254:SF1">
    <property type="entry name" value="CELL WALL MANNOPROTEIN CIS3-RELATED"/>
    <property type="match status" value="1"/>
</dbReference>
<dbReference type="InterPro" id="IPR051153">
    <property type="entry name" value="Yeast_CWMannoprotein_PIR"/>
</dbReference>
<evidence type="ECO:0000313" key="8">
    <source>
        <dbReference type="EMBL" id="CCX07703.1"/>
    </source>
</evidence>
<evidence type="ECO:0000313" key="9">
    <source>
        <dbReference type="Proteomes" id="UP000018144"/>
    </source>
</evidence>
<gene>
    <name evidence="8" type="ORF">PCON_07292</name>
</gene>
<dbReference type="AlphaFoldDB" id="U4L0I0"/>
<dbReference type="GO" id="GO:0005199">
    <property type="term" value="F:structural constituent of cell wall"/>
    <property type="evidence" value="ECO:0007669"/>
    <property type="project" value="TreeGrafter"/>
</dbReference>
<comment type="subcellular location">
    <subcellularLocation>
        <location evidence="1">Secreted</location>
        <location evidence="1">Cell wall</location>
    </subcellularLocation>
</comment>
<accession>U4L0I0</accession>
<dbReference type="EMBL" id="HF935364">
    <property type="protein sequence ID" value="CCX07703.1"/>
    <property type="molecule type" value="Genomic_DNA"/>
</dbReference>
<evidence type="ECO:0000256" key="3">
    <source>
        <dbReference type="ARBA" id="ARBA00022525"/>
    </source>
</evidence>
<keyword evidence="4 6" id="KW-0732">Signal</keyword>
<evidence type="ECO:0000259" key="7">
    <source>
        <dbReference type="Pfam" id="PF22799"/>
    </source>
</evidence>
<keyword evidence="9" id="KW-1185">Reference proteome</keyword>
<dbReference type="OMA" id="CASGTFE"/>
<dbReference type="Proteomes" id="UP000018144">
    <property type="component" value="Unassembled WGS sequence"/>
</dbReference>
<evidence type="ECO:0000256" key="5">
    <source>
        <dbReference type="ARBA" id="ARBA00038219"/>
    </source>
</evidence>
<evidence type="ECO:0000256" key="4">
    <source>
        <dbReference type="ARBA" id="ARBA00022729"/>
    </source>
</evidence>
<evidence type="ECO:0000256" key="2">
    <source>
        <dbReference type="ARBA" id="ARBA00022512"/>
    </source>
</evidence>
<name>U4L0I0_PYROM</name>
<keyword evidence="2" id="KW-0134">Cell wall</keyword>
<organism evidence="8 9">
    <name type="scientific">Pyronema omphalodes (strain CBS 100304)</name>
    <name type="common">Pyronema confluens</name>
    <dbReference type="NCBI Taxonomy" id="1076935"/>
    <lineage>
        <taxon>Eukaryota</taxon>
        <taxon>Fungi</taxon>
        <taxon>Dikarya</taxon>
        <taxon>Ascomycota</taxon>
        <taxon>Pezizomycotina</taxon>
        <taxon>Pezizomycetes</taxon>
        <taxon>Pezizales</taxon>
        <taxon>Pyronemataceae</taxon>
        <taxon>Pyronema</taxon>
    </lineage>
</organism>
<dbReference type="InterPro" id="IPR054508">
    <property type="entry name" value="PIR1-like_C"/>
</dbReference>
<sequence length="200" mass="21527">MKFTVAAPVAICSLFLLFAPVRSSPPSPLPVPRVPESKQYDFYGRTPSLEPRDAVPEPVPQGMWDWTAPPGGLPGGCVNTVDFKFILQPSLTPPRAPVPVVCGAAGTMKSNLKAGRLTDNLGRIGSIVSNRQFQFDGPPAQAGAIYTAGWGVCDDGALALGPSKIFWRCLSGTFYNLYDQNIAPQCEIIYLQVQRVVDTC</sequence>
<comment type="similarity">
    <text evidence="5">Belongs to the PIR protein family.</text>
</comment>
<feature type="signal peptide" evidence="6">
    <location>
        <begin position="1"/>
        <end position="23"/>
    </location>
</feature>
<dbReference type="PANTHER" id="PTHR47254">
    <property type="entry name" value="CELL WALL MANNOPROTEIN CIS3-RELATED"/>
    <property type="match status" value="1"/>
</dbReference>
<dbReference type="eggNOG" id="ENOG502QQD8">
    <property type="taxonomic scope" value="Eukaryota"/>
</dbReference>
<evidence type="ECO:0000256" key="6">
    <source>
        <dbReference type="SAM" id="SignalP"/>
    </source>
</evidence>
<feature type="chain" id="PRO_5004651004" evidence="6">
    <location>
        <begin position="24"/>
        <end position="200"/>
    </location>
</feature>